<organism evidence="2 3">
    <name type="scientific">Komagataeibacter diospyri</name>
    <dbReference type="NCBI Taxonomy" id="1932662"/>
    <lineage>
        <taxon>Bacteria</taxon>
        <taxon>Pseudomonadati</taxon>
        <taxon>Pseudomonadota</taxon>
        <taxon>Alphaproteobacteria</taxon>
        <taxon>Acetobacterales</taxon>
        <taxon>Acetobacteraceae</taxon>
        <taxon>Komagataeibacter</taxon>
    </lineage>
</organism>
<dbReference type="Proteomes" id="UP000315095">
    <property type="component" value="Unassembled WGS sequence"/>
</dbReference>
<feature type="region of interest" description="Disordered" evidence="1">
    <location>
        <begin position="1"/>
        <end position="26"/>
    </location>
</feature>
<evidence type="ECO:0000313" key="2">
    <source>
        <dbReference type="EMBL" id="GCE85113.1"/>
    </source>
</evidence>
<proteinExistence type="predicted"/>
<reference evidence="3" key="1">
    <citation type="submission" date="2017-01" db="EMBL/GenBank/DDBJ databases">
        <title>Komagataeibacter sp. MSKU9 whole genome sequencing project.</title>
        <authorList>
            <person name="Matsutani M."/>
            <person name="Naloka K."/>
            <person name="Theeragool G."/>
            <person name="Yakushi T."/>
            <person name="Matsushita K."/>
        </authorList>
    </citation>
    <scope>NUCLEOTIDE SEQUENCE [LARGE SCALE GENOMIC DNA]</scope>
    <source>
        <strain evidence="3">MSKU9</strain>
    </source>
</reference>
<accession>A0A4P5NU22</accession>
<evidence type="ECO:0000256" key="1">
    <source>
        <dbReference type="SAM" id="MobiDB-lite"/>
    </source>
</evidence>
<dbReference type="EMBL" id="BDLU01000070">
    <property type="protein sequence ID" value="GCE85113.1"/>
    <property type="molecule type" value="Genomic_DNA"/>
</dbReference>
<feature type="compositionally biased region" description="Basic and acidic residues" evidence="1">
    <location>
        <begin position="14"/>
        <end position="26"/>
    </location>
</feature>
<dbReference type="OrthoDB" id="7279377at2"/>
<sequence length="191" mass="21891">MTEQTHTPYQRGRRAAERGAPREVPKDIDFGQYRRPWLAGFDSIRGTQRTEIADDTRGEHYRTGQFQAWDVTRYLSGDMAQAWQYVYRCGRKGSDQDAITDLRKAVDFLEDWCANDVPIREVDPDVRHRVNCLLCDHQAVDGWKVPILDRIFMADTYVGQNMAGDRFHGQSLVMAAVIPAITAEIARREAS</sequence>
<protein>
    <submittedName>
        <fullName evidence="2">Uncharacterized protein</fullName>
    </submittedName>
</protein>
<keyword evidence="3" id="KW-1185">Reference proteome</keyword>
<evidence type="ECO:0000313" key="3">
    <source>
        <dbReference type="Proteomes" id="UP000315095"/>
    </source>
</evidence>
<dbReference type="AlphaFoldDB" id="A0A4P5NU22"/>
<gene>
    <name evidence="2" type="ORF">MSKU9_3254</name>
</gene>
<name>A0A4P5NU22_9PROT</name>
<dbReference type="RefSeq" id="WP_141262457.1">
    <property type="nucleotide sequence ID" value="NZ_BDLU01000070.1"/>
</dbReference>
<comment type="caution">
    <text evidence="2">The sequence shown here is derived from an EMBL/GenBank/DDBJ whole genome shotgun (WGS) entry which is preliminary data.</text>
</comment>